<comment type="caution">
    <text evidence="3">The sequence shown here is derived from an EMBL/GenBank/DDBJ whole genome shotgun (WGS) entry which is preliminary data.</text>
</comment>
<evidence type="ECO:0000313" key="3">
    <source>
        <dbReference type="EMBL" id="PKF70834.1"/>
    </source>
</evidence>
<organism evidence="3 4">
    <name type="scientific">Pseudomonas fluvialis</name>
    <dbReference type="NCBI Taxonomy" id="1793966"/>
    <lineage>
        <taxon>Bacteria</taxon>
        <taxon>Pseudomonadati</taxon>
        <taxon>Pseudomonadota</taxon>
        <taxon>Gammaproteobacteria</taxon>
        <taxon>Pseudomonadales</taxon>
        <taxon>Pseudomonadaceae</taxon>
        <taxon>Pseudomonas</taxon>
    </lineage>
</organism>
<name>A0A2I0CNY6_9PSED</name>
<feature type="domain" description="Solute-binding protein family 3/N-terminal" evidence="2">
    <location>
        <begin position="32"/>
        <end position="251"/>
    </location>
</feature>
<dbReference type="Gene3D" id="3.40.190.10">
    <property type="entry name" value="Periplasmic binding protein-like II"/>
    <property type="match status" value="2"/>
</dbReference>
<feature type="chain" id="PRO_5014198731" evidence="1">
    <location>
        <begin position="23"/>
        <end position="251"/>
    </location>
</feature>
<dbReference type="AlphaFoldDB" id="A0A2I0CNY6"/>
<protein>
    <submittedName>
        <fullName evidence="3">Amino acid ABC transporter substrate-binding protein</fullName>
    </submittedName>
</protein>
<dbReference type="PANTHER" id="PTHR38834:SF3">
    <property type="entry name" value="SOLUTE-BINDING PROTEIN FAMILY 3_N-TERMINAL DOMAIN-CONTAINING PROTEIN"/>
    <property type="match status" value="1"/>
</dbReference>
<dbReference type="InterPro" id="IPR001638">
    <property type="entry name" value="Solute-binding_3/MltF_N"/>
</dbReference>
<sequence>MHKILLSLSLVWGLLLGLPAQAEDAPVAEIVLLTENFPPYNMASNGRNFAREDQLQGIAVELVQEMFQRAGVSYHMTLRFPWARIYKMAMDNPNHGVFTIARLRERGPLFKWVGPLGTDDWVLLANADSNIRLDNLQQAGAYRIGAYKDDAISQHLQAEGIPFSTSLRDQENLSKLQKGQIDLWATGDLSGRYLAKQEGVSGLKTVLRFNGTDLYLALNPQTPDEVVNKLQQALQEMQAEGALARIVAKYL</sequence>
<evidence type="ECO:0000313" key="4">
    <source>
        <dbReference type="Proteomes" id="UP000242861"/>
    </source>
</evidence>
<dbReference type="RefSeq" id="WP_101193581.1">
    <property type="nucleotide sequence ID" value="NZ_PIYS01000018.1"/>
</dbReference>
<dbReference type="PANTHER" id="PTHR38834">
    <property type="entry name" value="PERIPLASMIC SUBSTRATE BINDING PROTEIN FAMILY 3"/>
    <property type="match status" value="1"/>
</dbReference>
<keyword evidence="1" id="KW-0732">Signal</keyword>
<dbReference type="Pfam" id="PF00497">
    <property type="entry name" value="SBP_bac_3"/>
    <property type="match status" value="1"/>
</dbReference>
<proteinExistence type="predicted"/>
<reference evidence="4" key="1">
    <citation type="submission" date="2017-12" db="EMBL/GenBank/DDBJ databases">
        <authorList>
            <person name="Yu X.-Y."/>
        </authorList>
    </citation>
    <scope>NUCLEOTIDE SEQUENCE [LARGE SCALE GENOMIC DNA]</scope>
    <source>
        <strain evidence="4">ZYSR67-Z</strain>
    </source>
</reference>
<dbReference type="Proteomes" id="UP000242861">
    <property type="component" value="Unassembled WGS sequence"/>
</dbReference>
<evidence type="ECO:0000256" key="1">
    <source>
        <dbReference type="SAM" id="SignalP"/>
    </source>
</evidence>
<gene>
    <name evidence="3" type="ORF">CW360_09910</name>
</gene>
<dbReference type="SUPFAM" id="SSF53850">
    <property type="entry name" value="Periplasmic binding protein-like II"/>
    <property type="match status" value="1"/>
</dbReference>
<accession>A0A2I0CNY6</accession>
<dbReference type="EMBL" id="PIYS01000018">
    <property type="protein sequence ID" value="PKF70834.1"/>
    <property type="molecule type" value="Genomic_DNA"/>
</dbReference>
<feature type="signal peptide" evidence="1">
    <location>
        <begin position="1"/>
        <end position="22"/>
    </location>
</feature>
<evidence type="ECO:0000259" key="2">
    <source>
        <dbReference type="Pfam" id="PF00497"/>
    </source>
</evidence>